<comment type="caution">
    <text evidence="3">The sequence shown here is derived from an EMBL/GenBank/DDBJ whole genome shotgun (WGS) entry which is preliminary data.</text>
</comment>
<accession>A0ABW1M5K4</accession>
<feature type="compositionally biased region" description="Basic and acidic residues" evidence="2">
    <location>
        <begin position="103"/>
        <end position="112"/>
    </location>
</feature>
<gene>
    <name evidence="3" type="ORF">ACFP50_28075</name>
</gene>
<evidence type="ECO:0000256" key="1">
    <source>
        <dbReference type="ARBA" id="ARBA00023172"/>
    </source>
</evidence>
<keyword evidence="1" id="KW-0233">DNA recombination</keyword>
<dbReference type="InterPro" id="IPR013762">
    <property type="entry name" value="Integrase-like_cat_sf"/>
</dbReference>
<feature type="region of interest" description="Disordered" evidence="2">
    <location>
        <begin position="99"/>
        <end position="137"/>
    </location>
</feature>
<dbReference type="Proteomes" id="UP001596242">
    <property type="component" value="Unassembled WGS sequence"/>
</dbReference>
<dbReference type="Gene3D" id="1.10.443.10">
    <property type="entry name" value="Intergrase catalytic core"/>
    <property type="match status" value="1"/>
</dbReference>
<reference evidence="4" key="1">
    <citation type="journal article" date="2019" name="Int. J. Syst. Evol. Microbiol.">
        <title>The Global Catalogue of Microorganisms (GCM) 10K type strain sequencing project: providing services to taxonomists for standard genome sequencing and annotation.</title>
        <authorList>
            <consortium name="The Broad Institute Genomics Platform"/>
            <consortium name="The Broad Institute Genome Sequencing Center for Infectious Disease"/>
            <person name="Wu L."/>
            <person name="Ma J."/>
        </authorList>
    </citation>
    <scope>NUCLEOTIDE SEQUENCE [LARGE SCALE GENOMIC DNA]</scope>
    <source>
        <strain evidence="4">JCM 12763</strain>
    </source>
</reference>
<protein>
    <submittedName>
        <fullName evidence="3">Uncharacterized protein</fullName>
    </submittedName>
</protein>
<name>A0ABW1M5K4_9ACTN</name>
<organism evidence="3 4">
    <name type="scientific">Streptomyces pratens</name>
    <dbReference type="NCBI Taxonomy" id="887456"/>
    <lineage>
        <taxon>Bacteria</taxon>
        <taxon>Bacillati</taxon>
        <taxon>Actinomycetota</taxon>
        <taxon>Actinomycetes</taxon>
        <taxon>Kitasatosporales</taxon>
        <taxon>Streptomycetaceae</taxon>
        <taxon>Streptomyces</taxon>
    </lineage>
</organism>
<evidence type="ECO:0000313" key="3">
    <source>
        <dbReference type="EMBL" id="MFC6059130.1"/>
    </source>
</evidence>
<keyword evidence="4" id="KW-1185">Reference proteome</keyword>
<dbReference type="RefSeq" id="WP_386402918.1">
    <property type="nucleotide sequence ID" value="NZ_JBHSPT010000075.1"/>
</dbReference>
<dbReference type="EMBL" id="JBHSPT010000075">
    <property type="protein sequence ID" value="MFC6059130.1"/>
    <property type="molecule type" value="Genomic_DNA"/>
</dbReference>
<evidence type="ECO:0000313" key="4">
    <source>
        <dbReference type="Proteomes" id="UP001596242"/>
    </source>
</evidence>
<sequence length="137" mass="15554">MASIHSSLQLAHTSGLITLHTKIHTSERPIALLIKYINSPKIHQERQQEERQAAGTGWTDSDLAFTTPKGKPLDPTNLTRRFYRLLRSAGIRTIRFTTLDTRQPGDHRDGQRRQRRTATLHRPRPLTLPSTTAVTPC</sequence>
<feature type="compositionally biased region" description="Basic and acidic residues" evidence="2">
    <location>
        <begin position="43"/>
        <end position="52"/>
    </location>
</feature>
<evidence type="ECO:0000256" key="2">
    <source>
        <dbReference type="SAM" id="MobiDB-lite"/>
    </source>
</evidence>
<dbReference type="SUPFAM" id="SSF56349">
    <property type="entry name" value="DNA breaking-rejoining enzymes"/>
    <property type="match status" value="1"/>
</dbReference>
<feature type="compositionally biased region" description="Basic residues" evidence="2">
    <location>
        <begin position="113"/>
        <end position="124"/>
    </location>
</feature>
<proteinExistence type="predicted"/>
<dbReference type="InterPro" id="IPR011010">
    <property type="entry name" value="DNA_brk_join_enz"/>
</dbReference>
<feature type="region of interest" description="Disordered" evidence="2">
    <location>
        <begin position="43"/>
        <end position="76"/>
    </location>
</feature>
<feature type="compositionally biased region" description="Polar residues" evidence="2">
    <location>
        <begin position="128"/>
        <end position="137"/>
    </location>
</feature>